<evidence type="ECO:0000313" key="2">
    <source>
        <dbReference type="EMBL" id="KAK3755804.1"/>
    </source>
</evidence>
<reference evidence="2" key="1">
    <citation type="journal article" date="2023" name="G3 (Bethesda)">
        <title>A reference genome for the long-term kleptoplast-retaining sea slug Elysia crispata morphotype clarki.</title>
        <authorList>
            <person name="Eastman K.E."/>
            <person name="Pendleton A.L."/>
            <person name="Shaikh M.A."/>
            <person name="Suttiyut T."/>
            <person name="Ogas R."/>
            <person name="Tomko P."/>
            <person name="Gavelis G."/>
            <person name="Widhalm J.R."/>
            <person name="Wisecaver J.H."/>
        </authorList>
    </citation>
    <scope>NUCLEOTIDE SEQUENCE</scope>
    <source>
        <strain evidence="2">ECLA1</strain>
    </source>
</reference>
<dbReference type="Proteomes" id="UP001283361">
    <property type="component" value="Unassembled WGS sequence"/>
</dbReference>
<sequence>MTQHPISRELWERWNHSFQFRSLFWGGLGMIVIQVIGMAIESLDTPVVNHCPTAKPSHCPAGHSRNRAAPDFFTALFSFPVSPEDCVQPISGNR</sequence>
<name>A0AAE1D485_9GAST</name>
<evidence type="ECO:0000313" key="3">
    <source>
        <dbReference type="Proteomes" id="UP001283361"/>
    </source>
</evidence>
<keyword evidence="1" id="KW-1133">Transmembrane helix</keyword>
<keyword evidence="1" id="KW-0812">Transmembrane</keyword>
<gene>
    <name evidence="2" type="ORF">RRG08_033981</name>
</gene>
<evidence type="ECO:0000256" key="1">
    <source>
        <dbReference type="SAM" id="Phobius"/>
    </source>
</evidence>
<feature type="transmembrane region" description="Helical" evidence="1">
    <location>
        <begin position="20"/>
        <end position="40"/>
    </location>
</feature>
<dbReference type="EMBL" id="JAWDGP010005588">
    <property type="protein sequence ID" value="KAK3755804.1"/>
    <property type="molecule type" value="Genomic_DNA"/>
</dbReference>
<proteinExistence type="predicted"/>
<keyword evidence="1" id="KW-0472">Membrane</keyword>
<comment type="caution">
    <text evidence="2">The sequence shown here is derived from an EMBL/GenBank/DDBJ whole genome shotgun (WGS) entry which is preliminary data.</text>
</comment>
<keyword evidence="3" id="KW-1185">Reference proteome</keyword>
<protein>
    <submittedName>
        <fullName evidence="2">Uncharacterized protein</fullName>
    </submittedName>
</protein>
<accession>A0AAE1D485</accession>
<organism evidence="2 3">
    <name type="scientific">Elysia crispata</name>
    <name type="common">lettuce slug</name>
    <dbReference type="NCBI Taxonomy" id="231223"/>
    <lineage>
        <taxon>Eukaryota</taxon>
        <taxon>Metazoa</taxon>
        <taxon>Spiralia</taxon>
        <taxon>Lophotrochozoa</taxon>
        <taxon>Mollusca</taxon>
        <taxon>Gastropoda</taxon>
        <taxon>Heterobranchia</taxon>
        <taxon>Euthyneura</taxon>
        <taxon>Panpulmonata</taxon>
        <taxon>Sacoglossa</taxon>
        <taxon>Placobranchoidea</taxon>
        <taxon>Plakobranchidae</taxon>
        <taxon>Elysia</taxon>
    </lineage>
</organism>
<dbReference type="AlphaFoldDB" id="A0AAE1D485"/>